<evidence type="ECO:0000256" key="2">
    <source>
        <dbReference type="SAM" id="Phobius"/>
    </source>
</evidence>
<dbReference type="EMBL" id="JADIVZ010000002">
    <property type="protein sequence ID" value="MBF4161392.1"/>
    <property type="molecule type" value="Genomic_DNA"/>
</dbReference>
<dbReference type="AlphaFoldDB" id="A0A930Y6V6"/>
<protein>
    <submittedName>
        <fullName evidence="3">Alkaline phosphatase family protein</fullName>
    </submittedName>
</protein>
<feature type="region of interest" description="Disordered" evidence="1">
    <location>
        <begin position="507"/>
        <end position="531"/>
    </location>
</feature>
<feature type="transmembrane region" description="Helical" evidence="2">
    <location>
        <begin position="94"/>
        <end position="118"/>
    </location>
</feature>
<evidence type="ECO:0000256" key="1">
    <source>
        <dbReference type="SAM" id="MobiDB-lite"/>
    </source>
</evidence>
<dbReference type="SUPFAM" id="SSF53649">
    <property type="entry name" value="Alkaline phosphatase-like"/>
    <property type="match status" value="1"/>
</dbReference>
<keyword evidence="2" id="KW-0812">Transmembrane</keyword>
<accession>A0A930Y6V6</accession>
<sequence length="716" mass="75490">MSSPAEASSTTRPDRGRRLLRLVRRRIGAFRPSWTWTAEVVRSLITSFVALAVSLWVLPGTQVDAGATSVASLAITVVTLGAILRPLIVRLTVLTGAVGLLVSGFLAQAGILALALALLPTVEPFTLSEVVLAAWAAAATATAVNWLFDAGSDEAFLGQTLQRAVLRTPRAGVDGPGLLVVQLDGVSEPVLRQALTAGSLPTLSRWLRGGSHELRRWHTGIPATTPAGQAVLLHGDTTSVPGFRWWDRDQGRLVTASRPGDAAALERSLSTGRGLLADGGASVSNLLSGDAPERVLTVSDARAPGGDAGAASFATARSGFLRSVVLLVGQIVTELHQARRQRARGVLPRVRRGGRFALLRGVATVVLRDLTTSVVAEQLTRGTPVVFVDYVDYDEVAHHAGPTRPESLRTLEHLDQVLHLLEQVAEQVGRRYEIAVVSDHGQAQGTTFRQLTGRTLEQVVEELAAGSHPRLGGAGPDADDDELGIPAQLVLSAGAGASRAVARAATSAASTVTRRRRGSAGHDLEPAPEPAPEPARLLVAVSGSLAHVYRTDQPTRLSHARLERLHPGLVERLAAHPGVGAVMTRCDDGAVRVDGPGGHLVLGGDAEQPVVAEQHGRDPLAPYGETARADLLALDARNHVGDLVVLAAFDTRLHEVAAFEELVGSHGGLGGDQTEAFVVHPRGWRVPDGVLTGRQVHDVLVGRLVDLGLREEGRDE</sequence>
<keyword evidence="2" id="KW-1133">Transmembrane helix</keyword>
<feature type="transmembrane region" description="Helical" evidence="2">
    <location>
        <begin position="40"/>
        <end position="58"/>
    </location>
</feature>
<dbReference type="InterPro" id="IPR002591">
    <property type="entry name" value="Phosphodiest/P_Trfase"/>
</dbReference>
<proteinExistence type="predicted"/>
<name>A0A930Y6V6_9ACTN</name>
<keyword evidence="4" id="KW-1185">Reference proteome</keyword>
<gene>
    <name evidence="3" type="ORF">ISG29_06780</name>
</gene>
<organism evidence="3 4">
    <name type="scientific">Nocardioides acrostichi</name>
    <dbReference type="NCBI Taxonomy" id="2784339"/>
    <lineage>
        <taxon>Bacteria</taxon>
        <taxon>Bacillati</taxon>
        <taxon>Actinomycetota</taxon>
        <taxon>Actinomycetes</taxon>
        <taxon>Propionibacteriales</taxon>
        <taxon>Nocardioidaceae</taxon>
        <taxon>Nocardioides</taxon>
    </lineage>
</organism>
<reference evidence="3" key="1">
    <citation type="submission" date="2020-11" db="EMBL/GenBank/DDBJ databases">
        <title>Nocardioides sp. CBS4Y-1, whole genome shotgun sequence.</title>
        <authorList>
            <person name="Tuo L."/>
        </authorList>
    </citation>
    <scope>NUCLEOTIDE SEQUENCE</scope>
    <source>
        <strain evidence="3">CBS4Y-1</strain>
    </source>
</reference>
<dbReference type="Proteomes" id="UP000656804">
    <property type="component" value="Unassembled WGS sequence"/>
</dbReference>
<evidence type="ECO:0000313" key="3">
    <source>
        <dbReference type="EMBL" id="MBF4161392.1"/>
    </source>
</evidence>
<dbReference type="InterPro" id="IPR017850">
    <property type="entry name" value="Alkaline_phosphatase_core_sf"/>
</dbReference>
<dbReference type="RefSeq" id="WP_194502609.1">
    <property type="nucleotide sequence ID" value="NZ_JADIVZ010000002.1"/>
</dbReference>
<dbReference type="Pfam" id="PF01663">
    <property type="entry name" value="Phosphodiest"/>
    <property type="match status" value="1"/>
</dbReference>
<comment type="caution">
    <text evidence="3">The sequence shown here is derived from an EMBL/GenBank/DDBJ whole genome shotgun (WGS) entry which is preliminary data.</text>
</comment>
<feature type="transmembrane region" description="Helical" evidence="2">
    <location>
        <begin position="70"/>
        <end position="88"/>
    </location>
</feature>
<dbReference type="Gene3D" id="3.40.720.10">
    <property type="entry name" value="Alkaline Phosphatase, subunit A"/>
    <property type="match status" value="1"/>
</dbReference>
<evidence type="ECO:0000313" key="4">
    <source>
        <dbReference type="Proteomes" id="UP000656804"/>
    </source>
</evidence>
<keyword evidence="2" id="KW-0472">Membrane</keyword>